<comment type="caution">
    <text evidence="2">The sequence shown here is derived from an EMBL/GenBank/DDBJ whole genome shotgun (WGS) entry which is preliminary data.</text>
</comment>
<keyword evidence="1" id="KW-1133">Transmembrane helix</keyword>
<evidence type="ECO:0000256" key="1">
    <source>
        <dbReference type="SAM" id="Phobius"/>
    </source>
</evidence>
<feature type="transmembrane region" description="Helical" evidence="1">
    <location>
        <begin position="55"/>
        <end position="76"/>
    </location>
</feature>
<name>A0A101LXZ5_PICGL</name>
<dbReference type="EMBL" id="LKAM01000007">
    <property type="protein sequence ID" value="KUM47380.1"/>
    <property type="molecule type" value="Genomic_DNA"/>
</dbReference>
<evidence type="ECO:0000313" key="2">
    <source>
        <dbReference type="EMBL" id="KUM47380.1"/>
    </source>
</evidence>
<keyword evidence="1" id="KW-0812">Transmembrane</keyword>
<protein>
    <submittedName>
        <fullName evidence="2">Uncharacterized protein</fullName>
    </submittedName>
</protein>
<gene>
    <name evidence="2" type="ORF">ABT39_MTgene5565</name>
</gene>
<proteinExistence type="predicted"/>
<sequence length="83" mass="9794">MDWQLPRTSRFSNLDVFNYVYYPCMRMRAFVKLELGLGNWLYLYPCRYTFPCAKMSTLGGPAYIIFLSPGLFAPFFPPRKLFS</sequence>
<keyword evidence="2" id="KW-0496">Mitochondrion</keyword>
<keyword evidence="1" id="KW-0472">Membrane</keyword>
<organism evidence="2">
    <name type="scientific">Picea glauca</name>
    <name type="common">White spruce</name>
    <name type="synonym">Pinus glauca</name>
    <dbReference type="NCBI Taxonomy" id="3330"/>
    <lineage>
        <taxon>Eukaryota</taxon>
        <taxon>Viridiplantae</taxon>
        <taxon>Streptophyta</taxon>
        <taxon>Embryophyta</taxon>
        <taxon>Tracheophyta</taxon>
        <taxon>Spermatophyta</taxon>
        <taxon>Pinopsida</taxon>
        <taxon>Pinidae</taxon>
        <taxon>Conifers I</taxon>
        <taxon>Pinales</taxon>
        <taxon>Pinaceae</taxon>
        <taxon>Picea</taxon>
    </lineage>
</organism>
<dbReference type="AlphaFoldDB" id="A0A101LXZ5"/>
<geneLocation type="mitochondrion" evidence="2"/>
<reference evidence="2" key="1">
    <citation type="journal article" date="2015" name="Genome Biol. Evol.">
        <title>Organellar Genomes of White Spruce (Picea glauca): Assembly and Annotation.</title>
        <authorList>
            <person name="Jackman S.D."/>
            <person name="Warren R.L."/>
            <person name="Gibb E.A."/>
            <person name="Vandervalk B.P."/>
            <person name="Mohamadi H."/>
            <person name="Chu J."/>
            <person name="Raymond A."/>
            <person name="Pleasance S."/>
            <person name="Coope R."/>
            <person name="Wildung M.R."/>
            <person name="Ritland C.E."/>
            <person name="Bousquet J."/>
            <person name="Jones S.J."/>
            <person name="Bohlmann J."/>
            <person name="Birol I."/>
        </authorList>
    </citation>
    <scope>NUCLEOTIDE SEQUENCE [LARGE SCALE GENOMIC DNA]</scope>
    <source>
        <tissue evidence="2">Flushing bud</tissue>
    </source>
</reference>
<accession>A0A101LXZ5</accession>